<organism evidence="3 4">
    <name type="scientific">Catellatospora bangladeshensis</name>
    <dbReference type="NCBI Taxonomy" id="310355"/>
    <lineage>
        <taxon>Bacteria</taxon>
        <taxon>Bacillati</taxon>
        <taxon>Actinomycetota</taxon>
        <taxon>Actinomycetes</taxon>
        <taxon>Micromonosporales</taxon>
        <taxon>Micromonosporaceae</taxon>
        <taxon>Catellatospora</taxon>
    </lineage>
</organism>
<comment type="caution">
    <text evidence="3">The sequence shown here is derived from an EMBL/GenBank/DDBJ whole genome shotgun (WGS) entry which is preliminary data.</text>
</comment>
<dbReference type="GO" id="GO:0003700">
    <property type="term" value="F:DNA-binding transcription factor activity"/>
    <property type="evidence" value="ECO:0007669"/>
    <property type="project" value="TreeGrafter"/>
</dbReference>
<feature type="domain" description="HTH cro/C1-type" evidence="2">
    <location>
        <begin position="17"/>
        <end position="71"/>
    </location>
</feature>
<dbReference type="InterPro" id="IPR050807">
    <property type="entry name" value="TransReg_Diox_bact_type"/>
</dbReference>
<keyword evidence="4" id="KW-1185">Reference proteome</keyword>
<dbReference type="PANTHER" id="PTHR46797:SF1">
    <property type="entry name" value="METHYLPHOSPHONATE SYNTHASE"/>
    <property type="match status" value="1"/>
</dbReference>
<keyword evidence="1" id="KW-0238">DNA-binding</keyword>
<dbReference type="InterPro" id="IPR010982">
    <property type="entry name" value="Lambda_DNA-bd_dom_sf"/>
</dbReference>
<dbReference type="PANTHER" id="PTHR46797">
    <property type="entry name" value="HTH-TYPE TRANSCRIPTIONAL REGULATOR"/>
    <property type="match status" value="1"/>
</dbReference>
<dbReference type="AlphaFoldDB" id="A0A8J3JI25"/>
<dbReference type="GO" id="GO:0005829">
    <property type="term" value="C:cytosol"/>
    <property type="evidence" value="ECO:0007669"/>
    <property type="project" value="TreeGrafter"/>
</dbReference>
<evidence type="ECO:0000313" key="3">
    <source>
        <dbReference type="EMBL" id="GIF80857.1"/>
    </source>
</evidence>
<dbReference type="Pfam" id="PF13560">
    <property type="entry name" value="HTH_31"/>
    <property type="match status" value="1"/>
</dbReference>
<name>A0A8J3JI25_9ACTN</name>
<protein>
    <recommendedName>
        <fullName evidence="2">HTH cro/C1-type domain-containing protein</fullName>
    </recommendedName>
</protein>
<proteinExistence type="predicted"/>
<dbReference type="SMART" id="SM00530">
    <property type="entry name" value="HTH_XRE"/>
    <property type="match status" value="1"/>
</dbReference>
<sequence length="115" mass="12647">MDGGDVKEFYEDFGRRVRVAREKAGVTQGQLAARIGLTRSSIANLEAGRQKVLLHAMYGICDALDLDPADLMPERRKSKDVDLVKLNEQASSFPADDRAFVLNVVGAVRRSVSAR</sequence>
<dbReference type="CDD" id="cd00093">
    <property type="entry name" value="HTH_XRE"/>
    <property type="match status" value="1"/>
</dbReference>
<accession>A0A8J3JI25</accession>
<dbReference type="InterPro" id="IPR001387">
    <property type="entry name" value="Cro/C1-type_HTH"/>
</dbReference>
<dbReference type="RefSeq" id="WP_203744864.1">
    <property type="nucleotide sequence ID" value="NZ_BONF01000011.1"/>
</dbReference>
<gene>
    <name evidence="3" type="ORF">Cba03nite_22060</name>
</gene>
<evidence type="ECO:0000259" key="2">
    <source>
        <dbReference type="PROSITE" id="PS50943"/>
    </source>
</evidence>
<dbReference type="SUPFAM" id="SSF47413">
    <property type="entry name" value="lambda repressor-like DNA-binding domains"/>
    <property type="match status" value="1"/>
</dbReference>
<evidence type="ECO:0000313" key="4">
    <source>
        <dbReference type="Proteomes" id="UP000601223"/>
    </source>
</evidence>
<dbReference type="Proteomes" id="UP000601223">
    <property type="component" value="Unassembled WGS sequence"/>
</dbReference>
<dbReference type="PROSITE" id="PS50943">
    <property type="entry name" value="HTH_CROC1"/>
    <property type="match status" value="1"/>
</dbReference>
<dbReference type="Gene3D" id="1.10.260.40">
    <property type="entry name" value="lambda repressor-like DNA-binding domains"/>
    <property type="match status" value="1"/>
</dbReference>
<dbReference type="EMBL" id="BONF01000011">
    <property type="protein sequence ID" value="GIF80857.1"/>
    <property type="molecule type" value="Genomic_DNA"/>
</dbReference>
<evidence type="ECO:0000256" key="1">
    <source>
        <dbReference type="ARBA" id="ARBA00023125"/>
    </source>
</evidence>
<reference evidence="3 4" key="1">
    <citation type="submission" date="2021-01" db="EMBL/GenBank/DDBJ databases">
        <title>Whole genome shotgun sequence of Catellatospora bangladeshensis NBRC 107357.</title>
        <authorList>
            <person name="Komaki H."/>
            <person name="Tamura T."/>
        </authorList>
    </citation>
    <scope>NUCLEOTIDE SEQUENCE [LARGE SCALE GENOMIC DNA]</scope>
    <source>
        <strain evidence="3 4">NBRC 107357</strain>
    </source>
</reference>
<dbReference type="GO" id="GO:0003677">
    <property type="term" value="F:DNA binding"/>
    <property type="evidence" value="ECO:0007669"/>
    <property type="project" value="UniProtKB-KW"/>
</dbReference>